<name>A0A8S5Q5P4_9CAUD</name>
<sequence length="29" mass="3267">MSEARGTIPGVIFTPKHEHGLKLLRGQRH</sequence>
<proteinExistence type="predicted"/>
<organism evidence="1">
    <name type="scientific">Siphoviridae sp. ct8HH20</name>
    <dbReference type="NCBI Taxonomy" id="2825359"/>
    <lineage>
        <taxon>Viruses</taxon>
        <taxon>Duplodnaviria</taxon>
        <taxon>Heunggongvirae</taxon>
        <taxon>Uroviricota</taxon>
        <taxon>Caudoviricetes</taxon>
    </lineage>
</organism>
<evidence type="ECO:0000313" key="1">
    <source>
        <dbReference type="EMBL" id="DAE14376.1"/>
    </source>
</evidence>
<accession>A0A8S5Q5P4</accession>
<protein>
    <submittedName>
        <fullName evidence="1">Uncharacterized protein</fullName>
    </submittedName>
</protein>
<dbReference type="EMBL" id="BK015581">
    <property type="protein sequence ID" value="DAE14376.1"/>
    <property type="molecule type" value="Genomic_DNA"/>
</dbReference>
<reference evidence="1" key="1">
    <citation type="journal article" date="2021" name="Proc. Natl. Acad. Sci. U.S.A.">
        <title>A Catalog of Tens of Thousands of Viruses from Human Metagenomes Reveals Hidden Associations with Chronic Diseases.</title>
        <authorList>
            <person name="Tisza M.J."/>
            <person name="Buck C.B."/>
        </authorList>
    </citation>
    <scope>NUCLEOTIDE SEQUENCE</scope>
    <source>
        <strain evidence="1">Ct8HH20</strain>
    </source>
</reference>